<comment type="caution">
    <text evidence="2">The sequence shown here is derived from an EMBL/GenBank/DDBJ whole genome shotgun (WGS) entry which is preliminary data.</text>
</comment>
<gene>
    <name evidence="2" type="ORF">O181_060924</name>
</gene>
<dbReference type="Proteomes" id="UP000765509">
    <property type="component" value="Unassembled WGS sequence"/>
</dbReference>
<reference evidence="2" key="1">
    <citation type="submission" date="2021-03" db="EMBL/GenBank/DDBJ databases">
        <title>Draft genome sequence of rust myrtle Austropuccinia psidii MF-1, a brazilian biotype.</title>
        <authorList>
            <person name="Quecine M.C."/>
            <person name="Pachon D.M.R."/>
            <person name="Bonatelli M.L."/>
            <person name="Correr F.H."/>
            <person name="Franceschini L.M."/>
            <person name="Leite T.F."/>
            <person name="Margarido G.R.A."/>
            <person name="Almeida C.A."/>
            <person name="Ferrarezi J.A."/>
            <person name="Labate C.A."/>
        </authorList>
    </citation>
    <scope>NUCLEOTIDE SEQUENCE</scope>
    <source>
        <strain evidence="2">MF-1</strain>
    </source>
</reference>
<feature type="transmembrane region" description="Helical" evidence="1">
    <location>
        <begin position="6"/>
        <end position="25"/>
    </location>
</feature>
<protein>
    <submittedName>
        <fullName evidence="2">Uncharacterized protein</fullName>
    </submittedName>
</protein>
<proteinExistence type="predicted"/>
<name>A0A9Q3EHA4_9BASI</name>
<evidence type="ECO:0000313" key="3">
    <source>
        <dbReference type="Proteomes" id="UP000765509"/>
    </source>
</evidence>
<accession>A0A9Q3EHA4</accession>
<keyword evidence="1" id="KW-0812">Transmembrane</keyword>
<keyword evidence="3" id="KW-1185">Reference proteome</keyword>
<dbReference type="AlphaFoldDB" id="A0A9Q3EHA4"/>
<evidence type="ECO:0000313" key="2">
    <source>
        <dbReference type="EMBL" id="MBW0521209.1"/>
    </source>
</evidence>
<keyword evidence="1" id="KW-1133">Transmembrane helix</keyword>
<keyword evidence="1" id="KW-0472">Membrane</keyword>
<dbReference type="EMBL" id="AVOT02028655">
    <property type="protein sequence ID" value="MBW0521209.1"/>
    <property type="molecule type" value="Genomic_DNA"/>
</dbReference>
<evidence type="ECO:0000256" key="1">
    <source>
        <dbReference type="SAM" id="Phobius"/>
    </source>
</evidence>
<sequence length="144" mass="15903">MLKYLYFAVFSFSLCWSITSVYVVCKGGYQTQVHGWSSGLKCTDSNNHPYRCTKDNCLTADNKPLDSLHYTNCTKASGQPKVLPYVWPTYIFVDTPTHYIVSGSWSPKADGTRIPIGETAGCNVDIKIGLNVGLPACHKCNPIT</sequence>
<organism evidence="2 3">
    <name type="scientific">Austropuccinia psidii MF-1</name>
    <dbReference type="NCBI Taxonomy" id="1389203"/>
    <lineage>
        <taxon>Eukaryota</taxon>
        <taxon>Fungi</taxon>
        <taxon>Dikarya</taxon>
        <taxon>Basidiomycota</taxon>
        <taxon>Pucciniomycotina</taxon>
        <taxon>Pucciniomycetes</taxon>
        <taxon>Pucciniales</taxon>
        <taxon>Sphaerophragmiaceae</taxon>
        <taxon>Austropuccinia</taxon>
    </lineage>
</organism>